<evidence type="ECO:0008006" key="2">
    <source>
        <dbReference type="Google" id="ProtNLM"/>
    </source>
</evidence>
<dbReference type="InterPro" id="IPR029039">
    <property type="entry name" value="Flavoprotein-like_sf"/>
</dbReference>
<dbReference type="AlphaFoldDB" id="X0WRI7"/>
<feature type="non-terminal residue" evidence="1">
    <location>
        <position position="161"/>
    </location>
</feature>
<dbReference type="Gene3D" id="3.40.50.360">
    <property type="match status" value="1"/>
</dbReference>
<evidence type="ECO:0000313" key="1">
    <source>
        <dbReference type="EMBL" id="GAG33280.1"/>
    </source>
</evidence>
<dbReference type="NCBIfam" id="NF038196">
    <property type="entry name" value="ferrodoxin_EFR1"/>
    <property type="match status" value="1"/>
</dbReference>
<dbReference type="InterPro" id="IPR047964">
    <property type="entry name" value="EFR1-like"/>
</dbReference>
<dbReference type="SUPFAM" id="SSF52218">
    <property type="entry name" value="Flavoproteins"/>
    <property type="match status" value="1"/>
</dbReference>
<reference evidence="1" key="1">
    <citation type="journal article" date="2014" name="Front. Microbiol.">
        <title>High frequency of phylogenetically diverse reductive dehalogenase-homologous genes in deep subseafloor sedimentary metagenomes.</title>
        <authorList>
            <person name="Kawai M."/>
            <person name="Futagami T."/>
            <person name="Toyoda A."/>
            <person name="Takaki Y."/>
            <person name="Nishi S."/>
            <person name="Hori S."/>
            <person name="Arai W."/>
            <person name="Tsubouchi T."/>
            <person name="Morono Y."/>
            <person name="Uchiyama I."/>
            <person name="Ito T."/>
            <person name="Fujiyama A."/>
            <person name="Inagaki F."/>
            <person name="Takami H."/>
        </authorList>
    </citation>
    <scope>NUCLEOTIDE SEQUENCE</scope>
    <source>
        <strain evidence="1">Expedition CK06-06</strain>
    </source>
</reference>
<protein>
    <recommendedName>
        <fullName evidence="2">Flavodoxin-like domain-containing protein</fullName>
    </recommendedName>
</protein>
<comment type="caution">
    <text evidence="1">The sequence shown here is derived from an EMBL/GenBank/DDBJ whole genome shotgun (WGS) entry which is preliminary data.</text>
</comment>
<organism evidence="1">
    <name type="scientific">marine sediment metagenome</name>
    <dbReference type="NCBI Taxonomy" id="412755"/>
    <lineage>
        <taxon>unclassified sequences</taxon>
        <taxon>metagenomes</taxon>
        <taxon>ecological metagenomes</taxon>
    </lineage>
</organism>
<sequence length="161" mass="18523">MQVARDLAAELGETELVSIPKVMSSKIDTESECIGIVFPVYCFSMPRMVTRFVDRLKSDKSKYFFAICTHGGTPGRTLQQTAKQFKVKDMKLSAGFAIQMPASAIITFEVEPEDKQQMYFSNAKQNIKRIATIIKERKEHKIEKVLFLKNWMFRIVRVLFS</sequence>
<proteinExistence type="predicted"/>
<dbReference type="EMBL" id="BARS01049466">
    <property type="protein sequence ID" value="GAG33280.1"/>
    <property type="molecule type" value="Genomic_DNA"/>
</dbReference>
<gene>
    <name evidence="1" type="ORF">S01H1_73990</name>
</gene>
<name>X0WRI7_9ZZZZ</name>
<accession>X0WRI7</accession>